<dbReference type="InterPro" id="IPR001128">
    <property type="entry name" value="Cyt_P450"/>
</dbReference>
<evidence type="ECO:0000313" key="6">
    <source>
        <dbReference type="Proteomes" id="UP000008021"/>
    </source>
</evidence>
<feature type="transmembrane region" description="Helical" evidence="4">
    <location>
        <begin position="14"/>
        <end position="33"/>
    </location>
</feature>
<dbReference type="Gene3D" id="1.10.630.10">
    <property type="entry name" value="Cytochrome P450"/>
    <property type="match status" value="1"/>
</dbReference>
<evidence type="ECO:0008006" key="7">
    <source>
        <dbReference type="Google" id="ProtNLM"/>
    </source>
</evidence>
<dbReference type="STRING" id="40149.A0A0E0D2V9"/>
<dbReference type="GO" id="GO:0020037">
    <property type="term" value="F:heme binding"/>
    <property type="evidence" value="ECO:0007669"/>
    <property type="project" value="InterPro"/>
</dbReference>
<dbReference type="GO" id="GO:0016705">
    <property type="term" value="F:oxidoreductase activity, acting on paired donors, with incorporation or reduction of molecular oxygen"/>
    <property type="evidence" value="ECO:0007669"/>
    <property type="project" value="InterPro"/>
</dbReference>
<dbReference type="AlphaFoldDB" id="A0A0E0D2V9"/>
<keyword evidence="4" id="KW-0812">Transmembrane</keyword>
<accession>A0A0E0D2V9</accession>
<dbReference type="GO" id="GO:0005506">
    <property type="term" value="F:iron ion binding"/>
    <property type="evidence" value="ECO:0007669"/>
    <property type="project" value="InterPro"/>
</dbReference>
<proteinExistence type="inferred from homology"/>
<reference evidence="5" key="1">
    <citation type="submission" date="2015-04" db="UniProtKB">
        <authorList>
            <consortium name="EnsemblPlants"/>
        </authorList>
    </citation>
    <scope>IDENTIFICATION</scope>
</reference>
<dbReference type="SUPFAM" id="SSF48264">
    <property type="entry name" value="Cytochrome P450"/>
    <property type="match status" value="1"/>
</dbReference>
<name>A0A0E0D2V9_9ORYZ</name>
<evidence type="ECO:0000256" key="2">
    <source>
        <dbReference type="ARBA" id="ARBA00022723"/>
    </source>
</evidence>
<protein>
    <recommendedName>
        <fullName evidence="7">Cytochrome P450</fullName>
    </recommendedName>
</protein>
<dbReference type="HOGENOM" id="CLU_001570_26_9_1"/>
<keyword evidence="6" id="KW-1185">Reference proteome</keyword>
<sequence>MAASQLPELLPQQWQFSTSSLILLAVSIVLIFWSRRRRNPSSRLKLPPGPTRLPIIGNLHQIGRLPHRSLGALAGRHGPVMALRLGTVPAVALSSPEAAREALKVHDAECCSRSVRPRMLSYGYKDVAFSPYSDYVRDMRKLLVVELLSMRRARTGRMLR</sequence>
<dbReference type="Proteomes" id="UP000008021">
    <property type="component" value="Chromosome 3"/>
</dbReference>
<dbReference type="eggNOG" id="KOG0156">
    <property type="taxonomic scope" value="Eukaryota"/>
</dbReference>
<dbReference type="Pfam" id="PF00067">
    <property type="entry name" value="p450"/>
    <property type="match status" value="1"/>
</dbReference>
<keyword evidence="4" id="KW-1133">Transmembrane helix</keyword>
<evidence type="ECO:0000256" key="3">
    <source>
        <dbReference type="ARBA" id="ARBA00023004"/>
    </source>
</evidence>
<dbReference type="PANTHER" id="PTHR47955">
    <property type="entry name" value="CYTOCHROME P450 FAMILY 71 PROTEIN"/>
    <property type="match status" value="1"/>
</dbReference>
<dbReference type="GO" id="GO:0004497">
    <property type="term" value="F:monooxygenase activity"/>
    <property type="evidence" value="ECO:0007669"/>
    <property type="project" value="InterPro"/>
</dbReference>
<dbReference type="PANTHER" id="PTHR47955:SF11">
    <property type="entry name" value="4-HYDROXYPHENYLACETALDEHYDE OXIME MONOOXYGENASE"/>
    <property type="match status" value="1"/>
</dbReference>
<evidence type="ECO:0000256" key="1">
    <source>
        <dbReference type="ARBA" id="ARBA00010617"/>
    </source>
</evidence>
<dbReference type="EnsemblPlants" id="OMERI03G21320.1">
    <property type="protein sequence ID" value="OMERI03G21320.1"/>
    <property type="gene ID" value="OMERI03G21320"/>
</dbReference>
<dbReference type="Gramene" id="OMERI03G21320.1">
    <property type="protein sequence ID" value="OMERI03G21320.1"/>
    <property type="gene ID" value="OMERI03G21320"/>
</dbReference>
<evidence type="ECO:0000313" key="5">
    <source>
        <dbReference type="EnsemblPlants" id="OMERI03G21320.1"/>
    </source>
</evidence>
<comment type="similarity">
    <text evidence="1">Belongs to the cytochrome P450 family.</text>
</comment>
<dbReference type="InterPro" id="IPR036396">
    <property type="entry name" value="Cyt_P450_sf"/>
</dbReference>
<evidence type="ECO:0000256" key="4">
    <source>
        <dbReference type="SAM" id="Phobius"/>
    </source>
</evidence>
<reference evidence="5" key="2">
    <citation type="submission" date="2018-05" db="EMBL/GenBank/DDBJ databases">
        <title>OmerRS3 (Oryza meridionalis Reference Sequence Version 3).</title>
        <authorList>
            <person name="Zhang J."/>
            <person name="Kudrna D."/>
            <person name="Lee S."/>
            <person name="Talag J."/>
            <person name="Welchert J."/>
            <person name="Wing R.A."/>
        </authorList>
    </citation>
    <scope>NUCLEOTIDE SEQUENCE [LARGE SCALE GENOMIC DNA]</scope>
    <source>
        <strain evidence="5">cv. OR44</strain>
    </source>
</reference>
<organism evidence="5">
    <name type="scientific">Oryza meridionalis</name>
    <dbReference type="NCBI Taxonomy" id="40149"/>
    <lineage>
        <taxon>Eukaryota</taxon>
        <taxon>Viridiplantae</taxon>
        <taxon>Streptophyta</taxon>
        <taxon>Embryophyta</taxon>
        <taxon>Tracheophyta</taxon>
        <taxon>Spermatophyta</taxon>
        <taxon>Magnoliopsida</taxon>
        <taxon>Liliopsida</taxon>
        <taxon>Poales</taxon>
        <taxon>Poaceae</taxon>
        <taxon>BOP clade</taxon>
        <taxon>Oryzoideae</taxon>
        <taxon>Oryzeae</taxon>
        <taxon>Oryzinae</taxon>
        <taxon>Oryza</taxon>
    </lineage>
</organism>
<keyword evidence="4" id="KW-0472">Membrane</keyword>
<keyword evidence="3" id="KW-0408">Iron</keyword>
<keyword evidence="2" id="KW-0479">Metal-binding</keyword>